<sequence>MKPHSDTRRSKQPVVRVGSSHTPSRQSNVRAVRPVMSANGSDSNQHPHNG</sequence>
<reference evidence="2 3" key="1">
    <citation type="submission" date="2017-03" db="EMBL/GenBank/DDBJ databases">
        <title>WGS assembly of Porphyra umbilicalis.</title>
        <authorList>
            <person name="Brawley S.H."/>
            <person name="Blouin N.A."/>
            <person name="Ficko-Blean E."/>
            <person name="Wheeler G.L."/>
            <person name="Lohr M."/>
            <person name="Goodson H.V."/>
            <person name="Jenkins J.W."/>
            <person name="Blaby-Haas C.E."/>
            <person name="Helliwell K.E."/>
            <person name="Chan C."/>
            <person name="Marriage T."/>
            <person name="Bhattacharya D."/>
            <person name="Klein A.S."/>
            <person name="Badis Y."/>
            <person name="Brodie J."/>
            <person name="Cao Y."/>
            <person name="Collen J."/>
            <person name="Dittami S.M."/>
            <person name="Gachon C.M."/>
            <person name="Green B.R."/>
            <person name="Karpowicz S."/>
            <person name="Kim J.W."/>
            <person name="Kudahl U."/>
            <person name="Lin S."/>
            <person name="Michel G."/>
            <person name="Mittag M."/>
            <person name="Olson B.J."/>
            <person name="Pangilinan J."/>
            <person name="Peng Y."/>
            <person name="Qiu H."/>
            <person name="Shu S."/>
            <person name="Singer J.T."/>
            <person name="Smith A.G."/>
            <person name="Sprecher B.N."/>
            <person name="Wagner V."/>
            <person name="Wang W."/>
            <person name="Wang Z.-Y."/>
            <person name="Yan J."/>
            <person name="Yarish C."/>
            <person name="Zoeuner-Riek S."/>
            <person name="Zhuang Y."/>
            <person name="Zou Y."/>
            <person name="Lindquist E.A."/>
            <person name="Grimwood J."/>
            <person name="Barry K."/>
            <person name="Rokhsar D.S."/>
            <person name="Schmutz J."/>
            <person name="Stiller J.W."/>
            <person name="Grossman A.R."/>
            <person name="Prochnik S.E."/>
        </authorList>
    </citation>
    <scope>NUCLEOTIDE SEQUENCE [LARGE SCALE GENOMIC DNA]</scope>
    <source>
        <strain evidence="2">4086291</strain>
    </source>
</reference>
<organism evidence="2 3">
    <name type="scientific">Porphyra umbilicalis</name>
    <name type="common">Purple laver</name>
    <name type="synonym">Red alga</name>
    <dbReference type="NCBI Taxonomy" id="2786"/>
    <lineage>
        <taxon>Eukaryota</taxon>
        <taxon>Rhodophyta</taxon>
        <taxon>Bangiophyceae</taxon>
        <taxon>Bangiales</taxon>
        <taxon>Bangiaceae</taxon>
        <taxon>Porphyra</taxon>
    </lineage>
</organism>
<accession>A0A1X6P6U8</accession>
<feature type="compositionally biased region" description="Polar residues" evidence="1">
    <location>
        <begin position="38"/>
        <end position="50"/>
    </location>
</feature>
<evidence type="ECO:0000313" key="2">
    <source>
        <dbReference type="EMBL" id="OSX76564.1"/>
    </source>
</evidence>
<dbReference type="EMBL" id="KV918862">
    <property type="protein sequence ID" value="OSX76564.1"/>
    <property type="molecule type" value="Genomic_DNA"/>
</dbReference>
<protein>
    <submittedName>
        <fullName evidence="2">Uncharacterized protein</fullName>
    </submittedName>
</protein>
<name>A0A1X6P6U8_PORUM</name>
<feature type="compositionally biased region" description="Polar residues" evidence="1">
    <location>
        <begin position="19"/>
        <end position="29"/>
    </location>
</feature>
<evidence type="ECO:0000256" key="1">
    <source>
        <dbReference type="SAM" id="MobiDB-lite"/>
    </source>
</evidence>
<dbReference type="Proteomes" id="UP000218209">
    <property type="component" value="Unassembled WGS sequence"/>
</dbReference>
<dbReference type="AlphaFoldDB" id="A0A1X6P6U8"/>
<gene>
    <name evidence="2" type="ORF">BU14_0185s0024</name>
</gene>
<feature type="region of interest" description="Disordered" evidence="1">
    <location>
        <begin position="1"/>
        <end position="50"/>
    </location>
</feature>
<proteinExistence type="predicted"/>
<evidence type="ECO:0000313" key="3">
    <source>
        <dbReference type="Proteomes" id="UP000218209"/>
    </source>
</evidence>
<keyword evidence="3" id="KW-1185">Reference proteome</keyword>